<evidence type="ECO:0000313" key="5">
    <source>
        <dbReference type="Proteomes" id="UP000193925"/>
    </source>
</evidence>
<evidence type="ECO:0000313" key="4">
    <source>
        <dbReference type="EMBL" id="SMH65138.1"/>
    </source>
</evidence>
<dbReference type="AlphaFoldDB" id="A0A060V0X2"/>
<dbReference type="Pfam" id="PF03551">
    <property type="entry name" value="PadR"/>
    <property type="match status" value="1"/>
</dbReference>
<accession>A0A060V0X2</accession>
<reference evidence="3 6" key="4">
    <citation type="submission" date="2020-07" db="EMBL/GenBank/DDBJ databases">
        <title>Complete genome sequence analysis of Acidithiobacillus ferrivorans XJFY6S-08 reveals extreme environmental adaptation to alpine acid mine drainage.</title>
        <authorList>
            <person name="Yan L."/>
            <person name="Ni Y."/>
        </authorList>
    </citation>
    <scope>NUCLEOTIDE SEQUENCE [LARGE SCALE GENOMIC DNA]</scope>
    <source>
        <strain evidence="3 6">XJFY6S-08</strain>
    </source>
</reference>
<feature type="domain" description="Transcription regulator PadR N-terminal" evidence="1">
    <location>
        <begin position="17"/>
        <end position="89"/>
    </location>
</feature>
<protein>
    <submittedName>
        <fullName evidence="3">Helix-turn-helix transcriptional regulator</fullName>
    </submittedName>
    <submittedName>
        <fullName evidence="2">Transcriptional regulator, PadR-like family</fullName>
    </submittedName>
</protein>
<dbReference type="InterPro" id="IPR005149">
    <property type="entry name" value="Tscrpt_reg_PadR_N"/>
</dbReference>
<dbReference type="Proteomes" id="UP000193925">
    <property type="component" value="Chromosome AFERRI"/>
</dbReference>
<dbReference type="PANTHER" id="PTHR33169:SF14">
    <property type="entry name" value="TRANSCRIPTIONAL REGULATOR RV3488"/>
    <property type="match status" value="1"/>
</dbReference>
<evidence type="ECO:0000313" key="6">
    <source>
        <dbReference type="Proteomes" id="UP000595420"/>
    </source>
</evidence>
<dbReference type="RefSeq" id="WP_051984642.1">
    <property type="nucleotide sequence ID" value="NZ_CCCS020000001.1"/>
</dbReference>
<dbReference type="Gene3D" id="1.10.10.10">
    <property type="entry name" value="Winged helix-like DNA-binding domain superfamily/Winged helix DNA-binding domain"/>
    <property type="match status" value="1"/>
</dbReference>
<dbReference type="SUPFAM" id="SSF46785">
    <property type="entry name" value="Winged helix' DNA-binding domain"/>
    <property type="match status" value="1"/>
</dbReference>
<dbReference type="InterPro" id="IPR052509">
    <property type="entry name" value="Metal_resp_DNA-bind_regulator"/>
</dbReference>
<dbReference type="EMBL" id="CCCS020000001">
    <property type="protein sequence ID" value="CDQ12319.1"/>
    <property type="molecule type" value="Genomic_DNA"/>
</dbReference>
<reference evidence="2" key="1">
    <citation type="submission" date="2014-03" db="EMBL/GenBank/DDBJ databases">
        <authorList>
            <person name="Genoscope - CEA"/>
        </authorList>
    </citation>
    <scope>NUCLEOTIDE SEQUENCE [LARGE SCALE GENOMIC DNA]</scope>
    <source>
        <strain evidence="2">CF27</strain>
    </source>
</reference>
<keyword evidence="5" id="KW-1185">Reference proteome</keyword>
<reference evidence="2" key="2">
    <citation type="submission" date="2014-07" db="EMBL/GenBank/DDBJ databases">
        <title>Initial genome analysis of the psychrotolerant acidophile Acidithiobacillus ferrivorans CF27: insights into iron and sulfur oxidation pathways and into biofilm formation.</title>
        <authorList>
            <person name="Talla E."/>
            <person name="Hedrich S."/>
            <person name="Mangenot S."/>
            <person name="Ji B."/>
            <person name="Johnson D.B."/>
            <person name="Barbe V."/>
            <person name="Bonnefoy V."/>
        </authorList>
    </citation>
    <scope>NUCLEOTIDE SEQUENCE [LARGE SCALE GENOMIC DNA]</scope>
    <source>
        <strain evidence="2">CF27</strain>
    </source>
</reference>
<dbReference type="EMBL" id="CP059488">
    <property type="protein sequence ID" value="QQD73783.1"/>
    <property type="molecule type" value="Genomic_DNA"/>
</dbReference>
<organism evidence="2">
    <name type="scientific">Acidithiobacillus ferrivorans</name>
    <dbReference type="NCBI Taxonomy" id="160808"/>
    <lineage>
        <taxon>Bacteria</taxon>
        <taxon>Pseudomonadati</taxon>
        <taxon>Pseudomonadota</taxon>
        <taxon>Acidithiobacillia</taxon>
        <taxon>Acidithiobacillales</taxon>
        <taxon>Acidithiobacillaceae</taxon>
        <taxon>Acidithiobacillus</taxon>
    </lineage>
</organism>
<evidence type="ECO:0000313" key="2">
    <source>
        <dbReference type="EMBL" id="CDQ12319.1"/>
    </source>
</evidence>
<sequence>MSNDRVRPGRHLAAFSLLLLWEMPDHGLHLHRRINGVLPDGLQVDIGNLYRALRDLEVRGSVQSVWDTEGSGSARRIYRITADGHDELRGWSEDISKRRSAFDWFLEHWQALAESDGNVEARFHG</sequence>
<dbReference type="InterPro" id="IPR036390">
    <property type="entry name" value="WH_DNA-bd_sf"/>
</dbReference>
<reference evidence="4 5" key="3">
    <citation type="submission" date="2017-03" db="EMBL/GenBank/DDBJ databases">
        <authorList>
            <person name="Regsiter A."/>
            <person name="William W."/>
        </authorList>
    </citation>
    <scope>NUCLEOTIDE SEQUENCE [LARGE SCALE GENOMIC DNA]</scope>
    <source>
        <strain evidence="4">PRJEB5721</strain>
    </source>
</reference>
<dbReference type="EMBL" id="LT841305">
    <property type="protein sequence ID" value="SMH65138.1"/>
    <property type="molecule type" value="Genomic_DNA"/>
</dbReference>
<gene>
    <name evidence="2" type="ORF">AFERRI_10142</name>
    <name evidence="4" type="ORF">AFERRI_11173</name>
    <name evidence="3" type="ORF">H2515_05955</name>
</gene>
<evidence type="ECO:0000313" key="3">
    <source>
        <dbReference type="EMBL" id="QQD73783.1"/>
    </source>
</evidence>
<dbReference type="Proteomes" id="UP000595420">
    <property type="component" value="Chromosome"/>
</dbReference>
<name>A0A060V0X2_9PROT</name>
<proteinExistence type="predicted"/>
<dbReference type="InterPro" id="IPR036388">
    <property type="entry name" value="WH-like_DNA-bd_sf"/>
</dbReference>
<dbReference type="PANTHER" id="PTHR33169">
    <property type="entry name" value="PADR-FAMILY TRANSCRIPTIONAL REGULATOR"/>
    <property type="match status" value="1"/>
</dbReference>
<evidence type="ECO:0000259" key="1">
    <source>
        <dbReference type="Pfam" id="PF03551"/>
    </source>
</evidence>